<evidence type="ECO:0000256" key="1">
    <source>
        <dbReference type="ARBA" id="ARBA00004429"/>
    </source>
</evidence>
<dbReference type="Proteomes" id="UP000367750">
    <property type="component" value="Unassembled WGS sequence"/>
</dbReference>
<sequence length="415" mass="45609">MNSDRSGAEQNWLRSFMFTIYGTSVLAVSYFPLFYSQLGFSNAQLGMLYAIGPLISMLSNLFWSMLSDRFGTVKKILYALLAGQIATGVLLAGARDFPSAMLILSFFYFFYYPVFPLADTLAIKTAERLGRNFIVIRVFGSIGYSFFALTAGYLLRRIGASYSVAACVAVAALALLITFRLEDTKKSPPVKTSDRSEETGGWKEVFLSREVLWFFGCVFIMAISYRMNEAFLTVSLRDLGAGEELVGWSLLASALSEIPILFLAGRYGERFKELPLLALASLMFALRFFLMSAASQPMHIVAIQALHSVSFGLYYVTAIRYITRLIPDRLRATGMALYTVAWSSASGLLSGAFGGLLYDQAGRTVFFRTASALALTASFGFLLKHLLPDRPAVQLSALPAAPAESDSSQKVEITV</sequence>
<evidence type="ECO:0000313" key="10">
    <source>
        <dbReference type="EMBL" id="KAA8999818.1"/>
    </source>
</evidence>
<dbReference type="SUPFAM" id="SSF103473">
    <property type="entry name" value="MFS general substrate transporter"/>
    <property type="match status" value="1"/>
</dbReference>
<dbReference type="Gene3D" id="1.20.1250.20">
    <property type="entry name" value="MFS general substrate transporter like domains"/>
    <property type="match status" value="2"/>
</dbReference>
<evidence type="ECO:0000259" key="9">
    <source>
        <dbReference type="PROSITE" id="PS50850"/>
    </source>
</evidence>
<dbReference type="PANTHER" id="PTHR23522:SF10">
    <property type="entry name" value="3-PHENYLPROPIONIC ACID TRANSPORTER-RELATED"/>
    <property type="match status" value="1"/>
</dbReference>
<dbReference type="InterPro" id="IPR024989">
    <property type="entry name" value="MFS_assoc_dom"/>
</dbReference>
<feature type="transmembrane region" description="Helical" evidence="8">
    <location>
        <begin position="100"/>
        <end position="122"/>
    </location>
</feature>
<feature type="domain" description="Major facilitator superfamily (MFS) profile" evidence="9">
    <location>
        <begin position="210"/>
        <end position="415"/>
    </location>
</feature>
<keyword evidence="5 8" id="KW-0812">Transmembrane</keyword>
<feature type="transmembrane region" description="Helical" evidence="8">
    <location>
        <begin position="47"/>
        <end position="64"/>
    </location>
</feature>
<dbReference type="Pfam" id="PF12832">
    <property type="entry name" value="MFS_1_like"/>
    <property type="match status" value="1"/>
</dbReference>
<keyword evidence="7 8" id="KW-0472">Membrane</keyword>
<feature type="transmembrane region" description="Helical" evidence="8">
    <location>
        <begin position="161"/>
        <end position="181"/>
    </location>
</feature>
<dbReference type="GO" id="GO:0005886">
    <property type="term" value="C:plasma membrane"/>
    <property type="evidence" value="ECO:0007669"/>
    <property type="project" value="UniProtKB-SubCell"/>
</dbReference>
<evidence type="ECO:0000256" key="2">
    <source>
        <dbReference type="ARBA" id="ARBA00022448"/>
    </source>
</evidence>
<keyword evidence="6 8" id="KW-1133">Transmembrane helix</keyword>
<dbReference type="RefSeq" id="WP_150459250.1">
    <property type="nucleotide sequence ID" value="NZ_VYKK01000022.1"/>
</dbReference>
<comment type="caution">
    <text evidence="10">The sequence shown here is derived from an EMBL/GenBank/DDBJ whole genome shotgun (WGS) entry which is preliminary data.</text>
</comment>
<evidence type="ECO:0000256" key="7">
    <source>
        <dbReference type="ARBA" id="ARBA00023136"/>
    </source>
</evidence>
<evidence type="ECO:0000256" key="8">
    <source>
        <dbReference type="SAM" id="Phobius"/>
    </source>
</evidence>
<proteinExistence type="predicted"/>
<dbReference type="EMBL" id="VYKK01000022">
    <property type="protein sequence ID" value="KAA8999818.1"/>
    <property type="molecule type" value="Genomic_DNA"/>
</dbReference>
<dbReference type="OrthoDB" id="1650886at2"/>
<keyword evidence="11" id="KW-1185">Reference proteome</keyword>
<dbReference type="PROSITE" id="PS50850">
    <property type="entry name" value="MFS"/>
    <property type="match status" value="1"/>
</dbReference>
<keyword evidence="2" id="KW-0813">Transport</keyword>
<evidence type="ECO:0000256" key="3">
    <source>
        <dbReference type="ARBA" id="ARBA00022475"/>
    </source>
</evidence>
<evidence type="ECO:0000256" key="4">
    <source>
        <dbReference type="ARBA" id="ARBA00022519"/>
    </source>
</evidence>
<feature type="transmembrane region" description="Helical" evidence="8">
    <location>
        <begin position="300"/>
        <end position="323"/>
    </location>
</feature>
<evidence type="ECO:0000313" key="11">
    <source>
        <dbReference type="Proteomes" id="UP000367750"/>
    </source>
</evidence>
<feature type="transmembrane region" description="Helical" evidence="8">
    <location>
        <begin position="76"/>
        <end position="94"/>
    </location>
</feature>
<feature type="transmembrane region" description="Helical" evidence="8">
    <location>
        <begin position="12"/>
        <end position="35"/>
    </location>
</feature>
<protein>
    <submittedName>
        <fullName evidence="10">MFS transporter</fullName>
    </submittedName>
</protein>
<feature type="transmembrane region" description="Helical" evidence="8">
    <location>
        <begin position="245"/>
        <end position="264"/>
    </location>
</feature>
<evidence type="ECO:0000256" key="5">
    <source>
        <dbReference type="ARBA" id="ARBA00022692"/>
    </source>
</evidence>
<feature type="transmembrane region" description="Helical" evidence="8">
    <location>
        <begin position="134"/>
        <end position="155"/>
    </location>
</feature>
<feature type="transmembrane region" description="Helical" evidence="8">
    <location>
        <begin position="276"/>
        <end position="294"/>
    </location>
</feature>
<dbReference type="GO" id="GO:0030395">
    <property type="term" value="F:lactose binding"/>
    <property type="evidence" value="ECO:0007669"/>
    <property type="project" value="TreeGrafter"/>
</dbReference>
<feature type="transmembrane region" description="Helical" evidence="8">
    <location>
        <begin position="205"/>
        <end position="225"/>
    </location>
</feature>
<dbReference type="InterPro" id="IPR036259">
    <property type="entry name" value="MFS_trans_sf"/>
</dbReference>
<keyword evidence="3" id="KW-1003">Cell membrane</keyword>
<gene>
    <name evidence="10" type="ORF">F4V43_15990</name>
</gene>
<dbReference type="InterPro" id="IPR020846">
    <property type="entry name" value="MFS_dom"/>
</dbReference>
<accession>A0A5J5FZP0</accession>
<dbReference type="PANTHER" id="PTHR23522">
    <property type="entry name" value="BLL5896 PROTEIN"/>
    <property type="match status" value="1"/>
</dbReference>
<name>A0A5J5FZP0_9BACL</name>
<feature type="transmembrane region" description="Helical" evidence="8">
    <location>
        <begin position="335"/>
        <end position="358"/>
    </location>
</feature>
<comment type="subcellular location">
    <subcellularLocation>
        <location evidence="1">Cell inner membrane</location>
        <topology evidence="1">Multi-pass membrane protein</topology>
    </subcellularLocation>
</comment>
<dbReference type="GO" id="GO:0015528">
    <property type="term" value="F:lactose:proton symporter activity"/>
    <property type="evidence" value="ECO:0007669"/>
    <property type="project" value="TreeGrafter"/>
</dbReference>
<organism evidence="10 11">
    <name type="scientific">Paenibacillus spiritus</name>
    <dbReference type="NCBI Taxonomy" id="2496557"/>
    <lineage>
        <taxon>Bacteria</taxon>
        <taxon>Bacillati</taxon>
        <taxon>Bacillota</taxon>
        <taxon>Bacilli</taxon>
        <taxon>Bacillales</taxon>
        <taxon>Paenibacillaceae</taxon>
        <taxon>Paenibacillus</taxon>
    </lineage>
</organism>
<keyword evidence="4" id="KW-0997">Cell inner membrane</keyword>
<evidence type="ECO:0000256" key="6">
    <source>
        <dbReference type="ARBA" id="ARBA00022989"/>
    </source>
</evidence>
<dbReference type="AlphaFoldDB" id="A0A5J5FZP0"/>
<reference evidence="10 11" key="1">
    <citation type="submission" date="2019-09" db="EMBL/GenBank/DDBJ databases">
        <title>Bacillus ochoae sp. nov., Paenibacillus whitsoniae sp. nov., Paenibacillus spiritus sp. nov. Isolated from the Mars Exploration Rover during spacecraft assembly.</title>
        <authorList>
            <person name="Seuylemezian A."/>
            <person name="Vaishampayan P."/>
        </authorList>
    </citation>
    <scope>NUCLEOTIDE SEQUENCE [LARGE SCALE GENOMIC DNA]</scope>
    <source>
        <strain evidence="10 11">MER_111</strain>
    </source>
</reference>